<dbReference type="GO" id="GO:0005829">
    <property type="term" value="C:cytosol"/>
    <property type="evidence" value="ECO:0007669"/>
    <property type="project" value="TreeGrafter"/>
</dbReference>
<dbReference type="CDD" id="cd01310">
    <property type="entry name" value="TatD_DNAse"/>
    <property type="match status" value="1"/>
</dbReference>
<dbReference type="OrthoDB" id="9810005at2"/>
<feature type="binding site" evidence="3">
    <location>
        <position position="202"/>
    </location>
    <ligand>
        <name>a divalent metal cation</name>
        <dbReference type="ChEBI" id="CHEBI:60240"/>
        <label>1</label>
    </ligand>
</feature>
<proteinExistence type="predicted"/>
<feature type="binding site" evidence="3">
    <location>
        <position position="8"/>
    </location>
    <ligand>
        <name>a divalent metal cation</name>
        <dbReference type="ChEBI" id="CHEBI:60240"/>
        <label>1</label>
    </ligand>
</feature>
<evidence type="ECO:0000256" key="2">
    <source>
        <dbReference type="ARBA" id="ARBA00022801"/>
    </source>
</evidence>
<sequence>MIWDTHAHIDDPSYAEDFQEVLLRIQSAQISRVTNVGYDLPSSERSVKLTEDYNFIYAAIGIHPHNAQDVTVDTWNRLLELAKQPKVLAWGEIGLDYYRDLSPRPIQKEVFIQQIKLANEIGLPIVIHNRDAHQDVLEIVKANPPKYGGVFHCYSGSWEMADILLKLGFYLSFAGPVTYKNARHTVEVAKRIPLDRMLVETDSPYLTPEPRRGKRNEPTYVQEIVQKLSEIRNLSFEDVAFATMQNAETIFRLKEPSF</sequence>
<dbReference type="Proteomes" id="UP000198656">
    <property type="component" value="Unassembled WGS sequence"/>
</dbReference>
<feature type="binding site" evidence="3">
    <location>
        <position position="128"/>
    </location>
    <ligand>
        <name>a divalent metal cation</name>
        <dbReference type="ChEBI" id="CHEBI:60240"/>
        <label>2</label>
    </ligand>
</feature>
<dbReference type="PANTHER" id="PTHR46124:SF2">
    <property type="entry name" value="D-AMINOACYL-TRNA DEACYLASE"/>
    <property type="match status" value="1"/>
</dbReference>
<dbReference type="FunFam" id="3.20.20.140:FF:000005">
    <property type="entry name" value="TatD family hydrolase"/>
    <property type="match status" value="1"/>
</dbReference>
<dbReference type="GO" id="GO:0046872">
    <property type="term" value="F:metal ion binding"/>
    <property type="evidence" value="ECO:0007669"/>
    <property type="project" value="UniProtKB-KW"/>
</dbReference>
<keyword evidence="1 3" id="KW-0479">Metal-binding</keyword>
<dbReference type="NCBIfam" id="TIGR00010">
    <property type="entry name" value="YchF/TatD family DNA exonuclease"/>
    <property type="match status" value="1"/>
</dbReference>
<accession>A0A1G7WYD6</accession>
<organism evidence="4 5">
    <name type="scientific">Desulfosporosinus hippei DSM 8344</name>
    <dbReference type="NCBI Taxonomy" id="1121419"/>
    <lineage>
        <taxon>Bacteria</taxon>
        <taxon>Bacillati</taxon>
        <taxon>Bacillota</taxon>
        <taxon>Clostridia</taxon>
        <taxon>Eubacteriales</taxon>
        <taxon>Desulfitobacteriaceae</taxon>
        <taxon>Desulfosporosinus</taxon>
    </lineage>
</organism>
<evidence type="ECO:0000313" key="5">
    <source>
        <dbReference type="Proteomes" id="UP000198656"/>
    </source>
</evidence>
<gene>
    <name evidence="4" type="ORF">SAMN05443529_10657</name>
</gene>
<keyword evidence="5" id="KW-1185">Reference proteome</keyword>
<name>A0A1G7WYD6_9FIRM</name>
<protein>
    <submittedName>
        <fullName evidence="4">TatD DNase family protein</fullName>
    </submittedName>
</protein>
<feature type="binding site" evidence="3">
    <location>
        <position position="6"/>
    </location>
    <ligand>
        <name>a divalent metal cation</name>
        <dbReference type="ChEBI" id="CHEBI:60240"/>
        <label>1</label>
    </ligand>
</feature>
<dbReference type="InterPro" id="IPR015991">
    <property type="entry name" value="TatD/YcfH-like"/>
</dbReference>
<dbReference type="PANTHER" id="PTHR46124">
    <property type="entry name" value="D-AMINOACYL-TRNA DEACYLASE"/>
    <property type="match status" value="1"/>
</dbReference>
<dbReference type="GO" id="GO:0016788">
    <property type="term" value="F:hydrolase activity, acting on ester bonds"/>
    <property type="evidence" value="ECO:0007669"/>
    <property type="project" value="InterPro"/>
</dbReference>
<dbReference type="Gene3D" id="3.20.20.140">
    <property type="entry name" value="Metal-dependent hydrolases"/>
    <property type="match status" value="1"/>
</dbReference>
<evidence type="ECO:0000313" key="4">
    <source>
        <dbReference type="EMBL" id="SDG76953.1"/>
    </source>
</evidence>
<dbReference type="Pfam" id="PF01026">
    <property type="entry name" value="TatD_DNase"/>
    <property type="match status" value="1"/>
</dbReference>
<feature type="binding site" evidence="3">
    <location>
        <position position="92"/>
    </location>
    <ligand>
        <name>a divalent metal cation</name>
        <dbReference type="ChEBI" id="CHEBI:60240"/>
        <label>1</label>
    </ligand>
</feature>
<dbReference type="InterPro" id="IPR001130">
    <property type="entry name" value="TatD-like"/>
</dbReference>
<evidence type="ECO:0000256" key="3">
    <source>
        <dbReference type="PIRSR" id="PIRSR005902-1"/>
    </source>
</evidence>
<dbReference type="SUPFAM" id="SSF51556">
    <property type="entry name" value="Metallo-dependent hydrolases"/>
    <property type="match status" value="1"/>
</dbReference>
<dbReference type="InterPro" id="IPR032466">
    <property type="entry name" value="Metal_Hydrolase"/>
</dbReference>
<dbReference type="RefSeq" id="WP_092331583.1">
    <property type="nucleotide sequence ID" value="NZ_FNCP01000006.1"/>
</dbReference>
<dbReference type="STRING" id="1121419.SAMN05443529_10657"/>
<dbReference type="AlphaFoldDB" id="A0A1G7WYD6"/>
<evidence type="ECO:0000256" key="1">
    <source>
        <dbReference type="ARBA" id="ARBA00022723"/>
    </source>
</evidence>
<dbReference type="GO" id="GO:0004536">
    <property type="term" value="F:DNA nuclease activity"/>
    <property type="evidence" value="ECO:0007669"/>
    <property type="project" value="InterPro"/>
</dbReference>
<dbReference type="PIRSF" id="PIRSF005902">
    <property type="entry name" value="DNase_TatD"/>
    <property type="match status" value="1"/>
</dbReference>
<dbReference type="EMBL" id="FNCP01000006">
    <property type="protein sequence ID" value="SDG76953.1"/>
    <property type="molecule type" value="Genomic_DNA"/>
</dbReference>
<keyword evidence="2" id="KW-0378">Hydrolase</keyword>
<reference evidence="5" key="1">
    <citation type="submission" date="2016-10" db="EMBL/GenBank/DDBJ databases">
        <authorList>
            <person name="Varghese N."/>
            <person name="Submissions S."/>
        </authorList>
    </citation>
    <scope>NUCLEOTIDE SEQUENCE [LARGE SCALE GENOMIC DNA]</scope>
    <source>
        <strain evidence="5">DSM 8344</strain>
    </source>
</reference>
<feature type="binding site" evidence="3">
    <location>
        <position position="152"/>
    </location>
    <ligand>
        <name>a divalent metal cation</name>
        <dbReference type="ChEBI" id="CHEBI:60240"/>
        <label>2</label>
    </ligand>
</feature>